<protein>
    <submittedName>
        <fullName evidence="1">Uncharacterized protein</fullName>
    </submittedName>
</protein>
<dbReference type="Pfam" id="PF21857">
    <property type="entry name" value="DUF6913"/>
    <property type="match status" value="1"/>
</dbReference>
<gene>
    <name evidence="1" type="ORF">EG849_11085</name>
</gene>
<reference evidence="1 2" key="1">
    <citation type="submission" date="2018-11" db="EMBL/GenBank/DDBJ databases">
        <title>Flavobacterium sp. nov., YIM 102600 draft genome.</title>
        <authorList>
            <person name="Li G."/>
            <person name="Jiang Y."/>
        </authorList>
    </citation>
    <scope>NUCLEOTIDE SEQUENCE [LARGE SCALE GENOMIC DNA]</scope>
    <source>
        <strain evidence="1 2">YIM 102600</strain>
    </source>
</reference>
<dbReference type="RefSeq" id="WP_125013150.1">
    <property type="nucleotide sequence ID" value="NZ_RQVR01000012.1"/>
</dbReference>
<comment type="caution">
    <text evidence="1">The sequence shown here is derived from an EMBL/GenBank/DDBJ whole genome shotgun (WGS) entry which is preliminary data.</text>
</comment>
<dbReference type="EMBL" id="RQVR01000012">
    <property type="protein sequence ID" value="RRJ90195.1"/>
    <property type="molecule type" value="Genomic_DNA"/>
</dbReference>
<name>A0A3P3W517_9FLAO</name>
<dbReference type="InterPro" id="IPR054207">
    <property type="entry name" value="DUF6913"/>
</dbReference>
<dbReference type="OrthoDB" id="1430532at2"/>
<dbReference type="AlphaFoldDB" id="A0A3P3W517"/>
<accession>A0A3P3W517</accession>
<keyword evidence="2" id="KW-1185">Reference proteome</keyword>
<proteinExistence type="predicted"/>
<organism evidence="1 2">
    <name type="scientific">Flavobacterium macacae</name>
    <dbReference type="NCBI Taxonomy" id="2488993"/>
    <lineage>
        <taxon>Bacteria</taxon>
        <taxon>Pseudomonadati</taxon>
        <taxon>Bacteroidota</taxon>
        <taxon>Flavobacteriia</taxon>
        <taxon>Flavobacteriales</taxon>
        <taxon>Flavobacteriaceae</taxon>
        <taxon>Flavobacterium</taxon>
    </lineage>
</organism>
<sequence>MFLNFFKSFSAKRILKKSALHVKGIPSTHPVGTVGLLIDKTYFENKVNLIEELLANGIKRENIQILLYKDRFKKKETINYPSFSHKDLSFKGILENKNVSNFINQEFDMLISYYDTEKAPLMITTFKSKANFKVGFSTIDKRLNHFMISTNAENYKVFISELFKYLKILNKI</sequence>
<evidence type="ECO:0000313" key="1">
    <source>
        <dbReference type="EMBL" id="RRJ90195.1"/>
    </source>
</evidence>
<evidence type="ECO:0000313" key="2">
    <source>
        <dbReference type="Proteomes" id="UP000271937"/>
    </source>
</evidence>
<dbReference type="Proteomes" id="UP000271937">
    <property type="component" value="Unassembled WGS sequence"/>
</dbReference>